<dbReference type="CDD" id="cd12164">
    <property type="entry name" value="GDH_like_2"/>
    <property type="match status" value="1"/>
</dbReference>
<dbReference type="Pfam" id="PF02826">
    <property type="entry name" value="2-Hacid_dh_C"/>
    <property type="match status" value="1"/>
</dbReference>
<evidence type="ECO:0000256" key="2">
    <source>
        <dbReference type="ARBA" id="ARBA00023027"/>
    </source>
</evidence>
<dbReference type="EMBL" id="QNRF01000004">
    <property type="protein sequence ID" value="RBO83346.1"/>
    <property type="molecule type" value="Genomic_DNA"/>
</dbReference>
<dbReference type="PANTHER" id="PTHR43333">
    <property type="entry name" value="2-HACID_DH_C DOMAIN-CONTAINING PROTEIN"/>
    <property type="match status" value="1"/>
</dbReference>
<name>A0A366D091_9GAMM</name>
<keyword evidence="2" id="KW-0520">NAD</keyword>
<proteinExistence type="predicted"/>
<keyword evidence="5" id="KW-1185">Reference proteome</keyword>
<feature type="domain" description="D-isomer specific 2-hydroxyacid dehydrogenase NAD-binding" evidence="3">
    <location>
        <begin position="105"/>
        <end position="276"/>
    </location>
</feature>
<evidence type="ECO:0000256" key="1">
    <source>
        <dbReference type="ARBA" id="ARBA00023002"/>
    </source>
</evidence>
<dbReference type="GO" id="GO:0016616">
    <property type="term" value="F:oxidoreductase activity, acting on the CH-OH group of donors, NAD or NADP as acceptor"/>
    <property type="evidence" value="ECO:0007669"/>
    <property type="project" value="UniProtKB-ARBA"/>
</dbReference>
<dbReference type="RefSeq" id="WP_113874299.1">
    <property type="nucleotide sequence ID" value="NZ_QNRF01000004.1"/>
</dbReference>
<reference evidence="4 5" key="1">
    <citation type="submission" date="2018-06" db="EMBL/GenBank/DDBJ databases">
        <title>Genomic Encyclopedia of Type Strains, Phase III (KMG-III): the genomes of soil and plant-associated and newly described type strains.</title>
        <authorList>
            <person name="Whitman W."/>
        </authorList>
    </citation>
    <scope>NUCLEOTIDE SEQUENCE [LARGE SCALE GENOMIC DNA]</scope>
    <source>
        <strain evidence="4 5">CECT 7732</strain>
    </source>
</reference>
<evidence type="ECO:0000313" key="4">
    <source>
        <dbReference type="EMBL" id="RBO83346.1"/>
    </source>
</evidence>
<dbReference type="Proteomes" id="UP000252086">
    <property type="component" value="Unassembled WGS sequence"/>
</dbReference>
<keyword evidence="1" id="KW-0560">Oxidoreductase</keyword>
<sequence>MIPLVSTLTEAEQKAWLASLSKHMPELSFGLFSELSQAQKSACEFAIVANPDPNELADLPNLKWVQSLWAGVERMVAAFPEAGFKIVRLVDPHLAETMSEAVLAWTLFLHRDMPYYARQQAQATWQPRSMVRAVERRVGILGLGELGKVSALRLVENGFNVSGWSRQAKQISGVTCLHGEQGMQQLLESSDILICLLPLTAATQSLLNEQTLSLLPAGACLINFARGAIIDDSALKLKLDQGHLAHAVLDVFQQEPLASDNDYWGRHNVTVLPHISAPTHMTSACQVVAKNINYYHETGQIPTAVDMTRGY</sequence>
<organism evidence="4 5">
    <name type="scientific">Marinomonas aquiplantarum</name>
    <dbReference type="NCBI Taxonomy" id="491951"/>
    <lineage>
        <taxon>Bacteria</taxon>
        <taxon>Pseudomonadati</taxon>
        <taxon>Pseudomonadota</taxon>
        <taxon>Gammaproteobacteria</taxon>
        <taxon>Oceanospirillales</taxon>
        <taxon>Oceanospirillaceae</taxon>
        <taxon>Marinomonas</taxon>
    </lineage>
</organism>
<dbReference type="InterPro" id="IPR036291">
    <property type="entry name" value="NAD(P)-bd_dom_sf"/>
</dbReference>
<dbReference type="InterPro" id="IPR029753">
    <property type="entry name" value="D-isomer_DH_CS"/>
</dbReference>
<dbReference type="AlphaFoldDB" id="A0A366D091"/>
<dbReference type="InterPro" id="IPR006140">
    <property type="entry name" value="D-isomer_DH_NAD-bd"/>
</dbReference>
<keyword evidence="4" id="KW-0670">Pyruvate</keyword>
<accession>A0A366D091</accession>
<comment type="caution">
    <text evidence="4">The sequence shown here is derived from an EMBL/GenBank/DDBJ whole genome shotgun (WGS) entry which is preliminary data.</text>
</comment>
<dbReference type="OrthoDB" id="9787219at2"/>
<dbReference type="PROSITE" id="PS00671">
    <property type="entry name" value="D_2_HYDROXYACID_DH_3"/>
    <property type="match status" value="1"/>
</dbReference>
<evidence type="ECO:0000313" key="5">
    <source>
        <dbReference type="Proteomes" id="UP000252086"/>
    </source>
</evidence>
<gene>
    <name evidence="4" type="ORF">DFP76_104161</name>
</gene>
<dbReference type="Gene3D" id="3.40.50.720">
    <property type="entry name" value="NAD(P)-binding Rossmann-like Domain"/>
    <property type="match status" value="2"/>
</dbReference>
<dbReference type="PANTHER" id="PTHR43333:SF1">
    <property type="entry name" value="D-ISOMER SPECIFIC 2-HYDROXYACID DEHYDROGENASE NAD-BINDING DOMAIN-CONTAINING PROTEIN"/>
    <property type="match status" value="1"/>
</dbReference>
<protein>
    <submittedName>
        <fullName evidence="4">Glyoxylate/hydroxypyruvate reductase A</fullName>
    </submittedName>
</protein>
<dbReference type="SUPFAM" id="SSF51735">
    <property type="entry name" value="NAD(P)-binding Rossmann-fold domains"/>
    <property type="match status" value="1"/>
</dbReference>
<evidence type="ECO:0000259" key="3">
    <source>
        <dbReference type="Pfam" id="PF02826"/>
    </source>
</evidence>
<dbReference type="GO" id="GO:0051287">
    <property type="term" value="F:NAD binding"/>
    <property type="evidence" value="ECO:0007669"/>
    <property type="project" value="InterPro"/>
</dbReference>